<dbReference type="FunFam" id="1.10.1200.10:FF:000005">
    <property type="entry name" value="Nonribosomal peptide synthetase 1"/>
    <property type="match status" value="1"/>
</dbReference>
<keyword evidence="3" id="KW-0596">Phosphopantetheine</keyword>
<comment type="similarity">
    <text evidence="2">Belongs to the ATP-dependent AMP-binding enzyme family.</text>
</comment>
<keyword evidence="4" id="KW-0597">Phosphoprotein</keyword>
<dbReference type="PROSITE" id="PS50075">
    <property type="entry name" value="CARRIER"/>
    <property type="match status" value="1"/>
</dbReference>
<dbReference type="EMBL" id="JACEGC010000217">
    <property type="protein sequence ID" value="MBC1198036.1"/>
    <property type="molecule type" value="Genomic_DNA"/>
</dbReference>
<dbReference type="PANTHER" id="PTHR45527">
    <property type="entry name" value="NONRIBOSOMAL PEPTIDE SYNTHETASE"/>
    <property type="match status" value="1"/>
</dbReference>
<dbReference type="Pfam" id="PF00550">
    <property type="entry name" value="PP-binding"/>
    <property type="match status" value="1"/>
</dbReference>
<dbReference type="InterPro" id="IPR045851">
    <property type="entry name" value="AMP-bd_C_sf"/>
</dbReference>
<dbReference type="PANTHER" id="PTHR45527:SF1">
    <property type="entry name" value="FATTY ACID SYNTHASE"/>
    <property type="match status" value="1"/>
</dbReference>
<dbReference type="Gene3D" id="2.30.38.10">
    <property type="entry name" value="Luciferase, Domain 3"/>
    <property type="match status" value="1"/>
</dbReference>
<reference evidence="6 7" key="1">
    <citation type="submission" date="2020-07" db="EMBL/GenBank/DDBJ databases">
        <title>Genomes of two Microcystis aeruginosa (Cyanobacteria) strains from Florida (USA) with disparate toxicogenic potential.</title>
        <authorList>
            <person name="Lefler F.W."/>
            <person name="Barbosa M."/>
            <person name="Berthold D.E."/>
            <person name="Laughinghouse H.D. IV."/>
        </authorList>
    </citation>
    <scope>NUCLEOTIDE SEQUENCE [LARGE SCALE GENOMIC DNA]</scope>
    <source>
        <strain evidence="6 7">BLCCF158</strain>
    </source>
</reference>
<evidence type="ECO:0000256" key="1">
    <source>
        <dbReference type="ARBA" id="ARBA00001957"/>
    </source>
</evidence>
<dbReference type="InterPro" id="IPR009081">
    <property type="entry name" value="PP-bd_ACP"/>
</dbReference>
<dbReference type="InterPro" id="IPR025110">
    <property type="entry name" value="AMP-bd_C"/>
</dbReference>
<dbReference type="SUPFAM" id="SSF53474">
    <property type="entry name" value="alpha/beta-Hydrolases"/>
    <property type="match status" value="1"/>
</dbReference>
<evidence type="ECO:0000256" key="3">
    <source>
        <dbReference type="ARBA" id="ARBA00022450"/>
    </source>
</evidence>
<dbReference type="Gene3D" id="3.30.300.30">
    <property type="match status" value="1"/>
</dbReference>
<proteinExistence type="inferred from homology"/>
<accession>A0A841VD06</accession>
<dbReference type="GO" id="GO:0043041">
    <property type="term" value="P:amino acid activation for nonribosomal peptide biosynthetic process"/>
    <property type="evidence" value="ECO:0007669"/>
    <property type="project" value="TreeGrafter"/>
</dbReference>
<organism evidence="6 7">
    <name type="scientific">Microcystis aeruginosa BLCC-F158</name>
    <dbReference type="NCBI Taxonomy" id="2755316"/>
    <lineage>
        <taxon>Bacteria</taxon>
        <taxon>Bacillati</taxon>
        <taxon>Cyanobacteriota</taxon>
        <taxon>Cyanophyceae</taxon>
        <taxon>Oscillatoriophycideae</taxon>
        <taxon>Chroococcales</taxon>
        <taxon>Microcystaceae</taxon>
        <taxon>Microcystis</taxon>
    </lineage>
</organism>
<dbReference type="FunFam" id="2.30.38.10:FF:000001">
    <property type="entry name" value="Non-ribosomal peptide synthetase PvdI"/>
    <property type="match status" value="1"/>
</dbReference>
<dbReference type="InterPro" id="IPR036736">
    <property type="entry name" value="ACP-like_sf"/>
</dbReference>
<dbReference type="InterPro" id="IPR000873">
    <property type="entry name" value="AMP-dep_synth/lig_dom"/>
</dbReference>
<dbReference type="InterPro" id="IPR001031">
    <property type="entry name" value="Thioesterase"/>
</dbReference>
<evidence type="ECO:0000313" key="7">
    <source>
        <dbReference type="Proteomes" id="UP000525432"/>
    </source>
</evidence>
<dbReference type="Pfam" id="PF13193">
    <property type="entry name" value="AMP-binding_C"/>
    <property type="match status" value="1"/>
</dbReference>
<name>A0A841VD06_MICAE</name>
<dbReference type="InterPro" id="IPR020806">
    <property type="entry name" value="PKS_PP-bd"/>
</dbReference>
<dbReference type="SUPFAM" id="SSF56801">
    <property type="entry name" value="Acetyl-CoA synthetase-like"/>
    <property type="match status" value="1"/>
</dbReference>
<dbReference type="RefSeq" id="WP_185241403.1">
    <property type="nucleotide sequence ID" value="NZ_JACEGC010000217.1"/>
</dbReference>
<evidence type="ECO:0000256" key="2">
    <source>
        <dbReference type="ARBA" id="ARBA00006432"/>
    </source>
</evidence>
<dbReference type="InterPro" id="IPR029058">
    <property type="entry name" value="AB_hydrolase_fold"/>
</dbReference>
<dbReference type="GO" id="GO:0031177">
    <property type="term" value="F:phosphopantetheine binding"/>
    <property type="evidence" value="ECO:0007669"/>
    <property type="project" value="InterPro"/>
</dbReference>
<dbReference type="AlphaFoldDB" id="A0A841VD06"/>
<dbReference type="SUPFAM" id="SSF47336">
    <property type="entry name" value="ACP-like"/>
    <property type="match status" value="1"/>
</dbReference>
<dbReference type="Gene3D" id="3.40.50.1820">
    <property type="entry name" value="alpha/beta hydrolase"/>
    <property type="match status" value="1"/>
</dbReference>
<protein>
    <submittedName>
        <fullName evidence="6">Non-ribosomal peptide synthetase</fullName>
    </submittedName>
</protein>
<comment type="cofactor">
    <cofactor evidence="1">
        <name>pantetheine 4'-phosphate</name>
        <dbReference type="ChEBI" id="CHEBI:47942"/>
    </cofactor>
</comment>
<feature type="domain" description="Carrier" evidence="5">
    <location>
        <begin position="339"/>
        <end position="414"/>
    </location>
</feature>
<dbReference type="GO" id="GO:0005737">
    <property type="term" value="C:cytoplasm"/>
    <property type="evidence" value="ECO:0007669"/>
    <property type="project" value="TreeGrafter"/>
</dbReference>
<evidence type="ECO:0000259" key="5">
    <source>
        <dbReference type="PROSITE" id="PS50075"/>
    </source>
</evidence>
<sequence length="690" mass="75634">HNSRVLQFASFSFDACISEVLMTFGSGATLYLAQKDALLPGQPLINNLRKNGITHVTLPPSALAVLPKESLPNLQTLIVAGEACSLDLVKQWSVGRNFFNAYGPTEASVCATIGQCSPDDLKVTIGKAIANVQIYILDAFLQPVPVGVSGELYIGGVGVARGYLNRPELTAERFIPNPFDPPLTPLDKGGDESYETLKKGVEQPSKLYKTGDLARYLPDGNIEYLGRIDNQVKIRGFRIELGEIEAVLSQCPDVQNTAVIVREDTPGDKRLVAYLVLTSNSQMTSGELRQFLANQLPAYLVPNTFVILDDLPLTSSGKCDRRSLPIPDDQTRKNVQKIGPRNLVELQLAQIWSEILGINEIGIQENFFELGGHSLLAVSLINRIEQRLNKSLPLSSLFQNGTIAGLAKLLDQGTTQLVSSPLIAIQSQGDKTPFFAIHPIGGNVLCYADLARNLGTKQPFYGLQSLGLNQVEKTVASIEEMAMIYIEAIQTVQASGPYYLGGWSMGGVIAFEIAQQLSAQGQNVALLALIDSYSPSLLNSVSREKNSANSLPEEFNEDLNIVYSFISDLASIFNQEISFSGSELAHFTSDELLDKFITWSQETNLLPSDFGKQQIKNWFKVFQINHQALSSYSPKTYLGRSVFLGAEDSSIKNPGWHQVINDLQSQWISGNHYSLIKNPILAEKLNSYLA</sequence>
<dbReference type="Pfam" id="PF00975">
    <property type="entry name" value="Thioesterase"/>
    <property type="match status" value="1"/>
</dbReference>
<dbReference type="Gene3D" id="1.10.1200.10">
    <property type="entry name" value="ACP-like"/>
    <property type="match status" value="1"/>
</dbReference>
<dbReference type="GO" id="GO:0044550">
    <property type="term" value="P:secondary metabolite biosynthetic process"/>
    <property type="evidence" value="ECO:0007669"/>
    <property type="project" value="TreeGrafter"/>
</dbReference>
<dbReference type="Gene3D" id="3.40.50.980">
    <property type="match status" value="1"/>
</dbReference>
<dbReference type="SMART" id="SM00823">
    <property type="entry name" value="PKS_PP"/>
    <property type="match status" value="1"/>
</dbReference>
<gene>
    <name evidence="6" type="ORF">H0901_23025</name>
</gene>
<comment type="caution">
    <text evidence="6">The sequence shown here is derived from an EMBL/GenBank/DDBJ whole genome shotgun (WGS) entry which is preliminary data.</text>
</comment>
<evidence type="ECO:0000256" key="4">
    <source>
        <dbReference type="ARBA" id="ARBA00022553"/>
    </source>
</evidence>
<evidence type="ECO:0000313" key="6">
    <source>
        <dbReference type="EMBL" id="MBC1198036.1"/>
    </source>
</evidence>
<dbReference type="Pfam" id="PF00501">
    <property type="entry name" value="AMP-binding"/>
    <property type="match status" value="1"/>
</dbReference>
<dbReference type="FunFam" id="3.30.300.30:FF:000010">
    <property type="entry name" value="Enterobactin synthetase component F"/>
    <property type="match status" value="1"/>
</dbReference>
<feature type="non-terminal residue" evidence="6">
    <location>
        <position position="1"/>
    </location>
</feature>
<dbReference type="Proteomes" id="UP000525432">
    <property type="component" value="Unassembled WGS sequence"/>
</dbReference>